<protein>
    <submittedName>
        <fullName evidence="3">Uncharacterized protein</fullName>
    </submittedName>
</protein>
<feature type="region of interest" description="Disordered" evidence="2">
    <location>
        <begin position="118"/>
        <end position="141"/>
    </location>
</feature>
<sequence length="530" mass="59633">MSGPGTVDPSPRNAARRALADEVQELRTRCTDLESSVEEFDRVVSTNKNLRSKLNEMEHQLGELKDIVHGLLDFKTRATKLLQVLVSNRNVDELKHQLLSLALQSNDPNAFLKSVVDGEQDATGGDGEDAGNSGGAPGLHLGATDAEALQLQLRDSQQMKDVCNNALLHLFGAVKELKPEHNLYPHGLTRNDPGWPGDGVGAERRTYIRFDWTKPYDDPINVGTFMEFCKFVRNRGAERVPAAAEVLDKATDATIQERCQLKYKYEAEKHRRYLKRQNQALQEATRTSNEDGEDENPVQAPPKKKATAYYRSRAETKMKARGRKLRRMVPTYSAMEMETFVTHGAQSDDESEYETTLDGSRRKAGHYITRGWPFMSERFTALKTLVDEMDDPAPPPRGPHPRKPGSPREGDPPSNQCNQFLLREWMIDPAVLEQHPEWRRRRLVIPDDEPVQTQAPTRVNKRKNKPDIYQTGSVLVNAKKARLDLSAAQGKLQDTLAGETLEELGLGLDEGLPGVSRKESDDDEEEDLYD</sequence>
<name>A0A8H3GT06_9AGAM</name>
<dbReference type="Proteomes" id="UP000663843">
    <property type="component" value="Unassembled WGS sequence"/>
</dbReference>
<proteinExistence type="predicted"/>
<keyword evidence="1" id="KW-0175">Coiled coil</keyword>
<evidence type="ECO:0000256" key="1">
    <source>
        <dbReference type="SAM" id="Coils"/>
    </source>
</evidence>
<feature type="region of interest" description="Disordered" evidence="2">
    <location>
        <begin position="504"/>
        <end position="530"/>
    </location>
</feature>
<reference evidence="3" key="1">
    <citation type="submission" date="2021-01" db="EMBL/GenBank/DDBJ databases">
        <authorList>
            <person name="Kaushik A."/>
        </authorList>
    </citation>
    <scope>NUCLEOTIDE SEQUENCE</scope>
    <source>
        <strain evidence="3">AG2-2IIIB</strain>
    </source>
</reference>
<feature type="region of interest" description="Disordered" evidence="2">
    <location>
        <begin position="388"/>
        <end position="416"/>
    </location>
</feature>
<dbReference type="AlphaFoldDB" id="A0A8H3GT06"/>
<feature type="compositionally biased region" description="Acidic residues" evidence="2">
    <location>
        <begin position="521"/>
        <end position="530"/>
    </location>
</feature>
<comment type="caution">
    <text evidence="3">The sequence shown here is derived from an EMBL/GenBank/DDBJ whole genome shotgun (WGS) entry which is preliminary data.</text>
</comment>
<organism evidence="3 4">
    <name type="scientific">Rhizoctonia solani</name>
    <dbReference type="NCBI Taxonomy" id="456999"/>
    <lineage>
        <taxon>Eukaryota</taxon>
        <taxon>Fungi</taxon>
        <taxon>Dikarya</taxon>
        <taxon>Basidiomycota</taxon>
        <taxon>Agaricomycotina</taxon>
        <taxon>Agaricomycetes</taxon>
        <taxon>Cantharellales</taxon>
        <taxon>Ceratobasidiaceae</taxon>
        <taxon>Rhizoctonia</taxon>
    </lineage>
</organism>
<evidence type="ECO:0000313" key="4">
    <source>
        <dbReference type="Proteomes" id="UP000663843"/>
    </source>
</evidence>
<feature type="region of interest" description="Disordered" evidence="2">
    <location>
        <begin position="280"/>
        <end position="309"/>
    </location>
</feature>
<evidence type="ECO:0000256" key="2">
    <source>
        <dbReference type="SAM" id="MobiDB-lite"/>
    </source>
</evidence>
<dbReference type="EMBL" id="CAJMWT010003223">
    <property type="protein sequence ID" value="CAE6466608.1"/>
    <property type="molecule type" value="Genomic_DNA"/>
</dbReference>
<accession>A0A8H3GT06</accession>
<feature type="coiled-coil region" evidence="1">
    <location>
        <begin position="16"/>
        <end position="67"/>
    </location>
</feature>
<evidence type="ECO:0000313" key="3">
    <source>
        <dbReference type="EMBL" id="CAE6466608.1"/>
    </source>
</evidence>
<gene>
    <name evidence="3" type="ORF">RDB_LOCUS101874</name>
</gene>